<evidence type="ECO:0000313" key="4">
    <source>
        <dbReference type="Proteomes" id="UP000218702"/>
    </source>
</evidence>
<proteinExistence type="predicted"/>
<keyword evidence="1 3" id="KW-0645">Protease</keyword>
<dbReference type="Gene3D" id="2.60.120.380">
    <property type="match status" value="1"/>
</dbReference>
<dbReference type="InterPro" id="IPR051201">
    <property type="entry name" value="Chloro_Bact_Ser_Proteases"/>
</dbReference>
<sequence length="353" mass="37651">MLSIQVLASPNGLAFPQPNHHSNSVIAQNSEEQTRIRVNQKASPAVVYINTGESSGSGFIFSPDGLIITNAHVLQDAPATVTVVLANNKRLPADVIGFAKNGLDLAAIKIRNQNNLPTLSLAKSVKIGQSVYAIGSPFGYENHNNFTAGVLSNIDTLTGIIKHDARINSGNSGGPLLNSQAQVIGVNTAIRLDRQGGNSGISMAISVEKIQGFLTAISQGKISPVSTLPKVEIKHRSQPLTLNGQIINDNLSQDDNRLSDKSYFKSYIFEGRKGQQISIEMNSSEIDPILQILDSQGRVFAQNDDITPNNLNARIAGKLPEDDTYIVIAGASKLGISGRSETGNYTITAISDP</sequence>
<dbReference type="InterPro" id="IPR001940">
    <property type="entry name" value="Peptidase_S1C"/>
</dbReference>
<name>A0A1Z4V3Q2_9CYAN</name>
<dbReference type="RefSeq" id="WP_231940083.1">
    <property type="nucleotide sequence ID" value="NZ_AP018316.1"/>
</dbReference>
<dbReference type="EMBL" id="AP018316">
    <property type="protein sequence ID" value="BAZ86054.1"/>
    <property type="molecule type" value="Genomic_DNA"/>
</dbReference>
<evidence type="ECO:0000256" key="1">
    <source>
        <dbReference type="ARBA" id="ARBA00022670"/>
    </source>
</evidence>
<dbReference type="PANTHER" id="PTHR43343">
    <property type="entry name" value="PEPTIDASE S12"/>
    <property type="match status" value="1"/>
</dbReference>
<dbReference type="PRINTS" id="PR00834">
    <property type="entry name" value="PROTEASES2C"/>
</dbReference>
<keyword evidence="2" id="KW-0378">Hydrolase</keyword>
<dbReference type="SUPFAM" id="SSF50494">
    <property type="entry name" value="Trypsin-like serine proteases"/>
    <property type="match status" value="1"/>
</dbReference>
<keyword evidence="4" id="KW-1185">Reference proteome</keyword>
<gene>
    <name evidence="3" type="ORF">NIES806_22610</name>
</gene>
<dbReference type="InterPro" id="IPR009003">
    <property type="entry name" value="Peptidase_S1_PA"/>
</dbReference>
<accession>A0A1Z4V3Q2</accession>
<dbReference type="GO" id="GO:0004252">
    <property type="term" value="F:serine-type endopeptidase activity"/>
    <property type="evidence" value="ECO:0007669"/>
    <property type="project" value="InterPro"/>
</dbReference>
<dbReference type="Proteomes" id="UP000218702">
    <property type="component" value="Chromosome"/>
</dbReference>
<dbReference type="Gene3D" id="2.40.10.120">
    <property type="match status" value="1"/>
</dbReference>
<dbReference type="PANTHER" id="PTHR43343:SF3">
    <property type="entry name" value="PROTEASE DO-LIKE 8, CHLOROPLASTIC"/>
    <property type="match status" value="1"/>
</dbReference>
<dbReference type="AlphaFoldDB" id="A0A1Z4V3Q2"/>
<reference evidence="3 4" key="1">
    <citation type="submission" date="2017-06" db="EMBL/GenBank/DDBJ databases">
        <title>Genome sequencing of cyanobaciteial culture collection at National Institute for Environmental Studies (NIES).</title>
        <authorList>
            <person name="Hirose Y."/>
            <person name="Shimura Y."/>
            <person name="Fujisawa T."/>
            <person name="Nakamura Y."/>
            <person name="Kawachi M."/>
        </authorList>
    </citation>
    <scope>NUCLEOTIDE SEQUENCE [LARGE SCALE GENOMIC DNA]</scope>
    <source>
        <strain evidence="3 4">NIES-806</strain>
    </source>
</reference>
<evidence type="ECO:0000313" key="3">
    <source>
        <dbReference type="EMBL" id="BAZ86054.1"/>
    </source>
</evidence>
<evidence type="ECO:0000256" key="2">
    <source>
        <dbReference type="ARBA" id="ARBA00022801"/>
    </source>
</evidence>
<protein>
    <submittedName>
        <fullName evidence="3">Serine protease</fullName>
    </submittedName>
</protein>
<dbReference type="KEGG" id="dcm:NIES806_22610"/>
<dbReference type="GO" id="GO:0006508">
    <property type="term" value="P:proteolysis"/>
    <property type="evidence" value="ECO:0007669"/>
    <property type="project" value="UniProtKB-KW"/>
</dbReference>
<dbReference type="Pfam" id="PF13365">
    <property type="entry name" value="Trypsin_2"/>
    <property type="match status" value="1"/>
</dbReference>
<organism evidence="3 4">
    <name type="scientific">Dolichospermum compactum NIES-806</name>
    <dbReference type="NCBI Taxonomy" id="1973481"/>
    <lineage>
        <taxon>Bacteria</taxon>
        <taxon>Bacillati</taxon>
        <taxon>Cyanobacteriota</taxon>
        <taxon>Cyanophyceae</taxon>
        <taxon>Nostocales</taxon>
        <taxon>Aphanizomenonaceae</taxon>
        <taxon>Dolichospermum</taxon>
        <taxon>Dolichospermum compactum</taxon>
    </lineage>
</organism>